<proteinExistence type="inferred from homology"/>
<feature type="region of interest" description="Disordered" evidence="2">
    <location>
        <begin position="192"/>
        <end position="237"/>
    </location>
</feature>
<dbReference type="GO" id="GO:0005744">
    <property type="term" value="C:TIM23 mitochondrial import inner membrane translocase complex"/>
    <property type="evidence" value="ECO:0007669"/>
    <property type="project" value="UniProtKB-UniRule"/>
</dbReference>
<sequence length="528" mass="59584">MITSLCLKNLKNERKLIRHLVRGDCGGNAGLARMCCKKKKGAPNVANLSKLTEMKGHKKDLPLRPSSHLPCAGLFCPPKWNGNVVKDLPFQITRGRVSPLLGYQKGYKEGDNFGKQRAEKKTEKCASVGSTITRVTPLQRSYFSTQGGNLYRGGSRGCCRRRFFGTSVEGTSGGYAKGDNSKVNRMEGEALGAAKGDTPNGGTPESGSPPAVTLTGNTSNDASDSGGAPPNGNKDKQSLRQMYLHKKQREKMIKMYLLLSLLLMPFGQLYMYCIENDLSMEELLKILKNKTEMLENKYNDILHELIDKYFPLSNEPLLPDFKDLNYPENLPTLVIDLNYVIAKLEYDRKTGWRVLKRPYADLFFKELSSFYEIVIWSDDNFPVAQEVISKWGIPAIGCLHRDQCSKRKRYYVKDLKRLGRNLDRVVIIDHDAHAFMLQPENGILIKEFHGDVNDREILCLIDLLKSFAISSYDISQFLRKYGGGDYNIGKRYMQLKSDTEQKSQRIRSLGKIFHLDGKKAPNGMSFNS</sequence>
<keyword evidence="1" id="KW-0496">Mitochondrion</keyword>
<dbReference type="EMBL" id="KQ234165">
    <property type="protein sequence ID" value="KMZ82781.1"/>
    <property type="molecule type" value="Genomic_DNA"/>
</dbReference>
<keyword evidence="1" id="KW-0813">Transport</keyword>
<keyword evidence="1" id="KW-0811">Translocation</keyword>
<evidence type="ECO:0000256" key="1">
    <source>
        <dbReference type="RuleBase" id="RU365079"/>
    </source>
</evidence>
<dbReference type="FunFam" id="3.40.50.1000:FF:000139">
    <property type="entry name" value="Mitochondrial import inner membrane translocase subunit TIM50"/>
    <property type="match status" value="1"/>
</dbReference>
<dbReference type="GO" id="GO:0015031">
    <property type="term" value="P:protein transport"/>
    <property type="evidence" value="ECO:0007669"/>
    <property type="project" value="UniProtKB-KW"/>
</dbReference>
<dbReference type="InterPro" id="IPR023214">
    <property type="entry name" value="HAD_sf"/>
</dbReference>
<dbReference type="PROSITE" id="PS50969">
    <property type="entry name" value="FCP1"/>
    <property type="match status" value="1"/>
</dbReference>
<dbReference type="OrthoDB" id="445750at2759"/>
<gene>
    <name evidence="4" type="ORF">PVIIG_03596</name>
</gene>
<keyword evidence="1" id="KW-0653">Protein transport</keyword>
<dbReference type="CDD" id="cd07521">
    <property type="entry name" value="HAD_FCP1-like"/>
    <property type="match status" value="1"/>
</dbReference>
<comment type="function">
    <text evidence="1">Essential component of the TIM23 complex, a complex that mediates the translocation of transit peptide-containing proteins across the mitochondrial inner membrane.</text>
</comment>
<feature type="domain" description="FCP1 homology" evidence="3">
    <location>
        <begin position="326"/>
        <end position="467"/>
    </location>
</feature>
<accession>A0A0J9SJK7</accession>
<dbReference type="SMART" id="SM00577">
    <property type="entry name" value="CPDc"/>
    <property type="match status" value="1"/>
</dbReference>
<evidence type="ECO:0000259" key="3">
    <source>
        <dbReference type="PROSITE" id="PS50969"/>
    </source>
</evidence>
<comment type="similarity">
    <text evidence="1">Belongs to the TIM50 family.</text>
</comment>
<name>A0A0J9SJK7_PLAVI</name>
<dbReference type="SUPFAM" id="SSF56784">
    <property type="entry name" value="HAD-like"/>
    <property type="match status" value="1"/>
</dbReference>
<dbReference type="Proteomes" id="UP000053562">
    <property type="component" value="Unassembled WGS sequence"/>
</dbReference>
<protein>
    <recommendedName>
        <fullName evidence="1">Mitochondrial import inner membrane translocase subunit TIM50</fullName>
    </recommendedName>
</protein>
<reference evidence="4 5" key="1">
    <citation type="submission" date="2011-08" db="EMBL/GenBank/DDBJ databases">
        <title>The Genome Sequence of Plasmodium vivax India VII.</title>
        <authorList>
            <consortium name="The Broad Institute Genome Sequencing Platform"/>
            <consortium name="The Broad Institute Genome Sequencing Center for Infectious Disease"/>
            <person name="Neafsey D."/>
            <person name="Carlton J."/>
            <person name="Barnwell J."/>
            <person name="Collins W."/>
            <person name="Escalante A."/>
            <person name="Mullikin J."/>
            <person name="Saul A."/>
            <person name="Guigo R."/>
            <person name="Camara F."/>
            <person name="Young S.K."/>
            <person name="Zeng Q."/>
            <person name="Gargeya S."/>
            <person name="Fitzgerald M."/>
            <person name="Haas B."/>
            <person name="Abouelleil A."/>
            <person name="Alvarado L."/>
            <person name="Arachchi H.M."/>
            <person name="Berlin A."/>
            <person name="Brown A."/>
            <person name="Chapman S.B."/>
            <person name="Chen Z."/>
            <person name="Dunbar C."/>
            <person name="Freedman E."/>
            <person name="Gearin G."/>
            <person name="Gellesch M."/>
            <person name="Goldberg J."/>
            <person name="Griggs A."/>
            <person name="Gujja S."/>
            <person name="Heiman D."/>
            <person name="Howarth C."/>
            <person name="Larson L."/>
            <person name="Lui A."/>
            <person name="MacDonald P.J.P."/>
            <person name="Montmayeur A."/>
            <person name="Murphy C."/>
            <person name="Neiman D."/>
            <person name="Pearson M."/>
            <person name="Priest M."/>
            <person name="Roberts A."/>
            <person name="Saif S."/>
            <person name="Shea T."/>
            <person name="Shenoy N."/>
            <person name="Sisk P."/>
            <person name="Stolte C."/>
            <person name="Sykes S."/>
            <person name="Wortman J."/>
            <person name="Nusbaum C."/>
            <person name="Birren B."/>
        </authorList>
    </citation>
    <scope>NUCLEOTIDE SEQUENCE [LARGE SCALE GENOMIC DNA]</scope>
    <source>
        <strain evidence="4 5">India VII</strain>
    </source>
</reference>
<evidence type="ECO:0000256" key="2">
    <source>
        <dbReference type="SAM" id="MobiDB-lite"/>
    </source>
</evidence>
<dbReference type="InterPro" id="IPR004274">
    <property type="entry name" value="FCP1_dom"/>
</dbReference>
<evidence type="ECO:0000313" key="4">
    <source>
        <dbReference type="EMBL" id="KMZ82781.1"/>
    </source>
</evidence>
<dbReference type="InterPro" id="IPR050365">
    <property type="entry name" value="TIM50"/>
</dbReference>
<dbReference type="Pfam" id="PF03031">
    <property type="entry name" value="NIF"/>
    <property type="match status" value="1"/>
</dbReference>
<evidence type="ECO:0000313" key="5">
    <source>
        <dbReference type="Proteomes" id="UP000053562"/>
    </source>
</evidence>
<dbReference type="PANTHER" id="PTHR12210">
    <property type="entry name" value="DULLARD PROTEIN PHOSPHATASE"/>
    <property type="match status" value="1"/>
</dbReference>
<dbReference type="Gene3D" id="3.40.50.1000">
    <property type="entry name" value="HAD superfamily/HAD-like"/>
    <property type="match status" value="1"/>
</dbReference>
<feature type="compositionally biased region" description="Polar residues" evidence="2">
    <location>
        <begin position="214"/>
        <end position="223"/>
    </location>
</feature>
<keyword evidence="1" id="KW-0809">Transit peptide</keyword>
<dbReference type="InterPro" id="IPR036412">
    <property type="entry name" value="HAD-like_sf"/>
</dbReference>
<comment type="subcellular location">
    <subcellularLocation>
        <location evidence="1">Mitochondrion inner membrane</location>
        <topology evidence="1">Single-pass membrane protein</topology>
    </subcellularLocation>
</comment>
<comment type="subunit">
    <text evidence="1">Component of the TIM23 complex.</text>
</comment>
<dbReference type="AlphaFoldDB" id="A0A0J9SJK7"/>
<organism evidence="4 5">
    <name type="scientific">Plasmodium vivax India VII</name>
    <dbReference type="NCBI Taxonomy" id="1077284"/>
    <lineage>
        <taxon>Eukaryota</taxon>
        <taxon>Sar</taxon>
        <taxon>Alveolata</taxon>
        <taxon>Apicomplexa</taxon>
        <taxon>Aconoidasida</taxon>
        <taxon>Haemosporida</taxon>
        <taxon>Plasmodiidae</taxon>
        <taxon>Plasmodium</taxon>
        <taxon>Plasmodium (Plasmodium)</taxon>
    </lineage>
</organism>